<dbReference type="GO" id="GO:0004324">
    <property type="term" value="F:ferredoxin-NADP+ reductase activity"/>
    <property type="evidence" value="ECO:0007669"/>
    <property type="project" value="UniProtKB-UniRule"/>
</dbReference>
<comment type="subunit">
    <text evidence="1 6">Homodimer.</text>
</comment>
<evidence type="ECO:0000256" key="5">
    <source>
        <dbReference type="ARBA" id="ARBA00023002"/>
    </source>
</evidence>
<keyword evidence="9" id="KW-1185">Reference proteome</keyword>
<dbReference type="InterPro" id="IPR036188">
    <property type="entry name" value="FAD/NAD-bd_sf"/>
</dbReference>
<comment type="caution">
    <text evidence="8">The sequence shown here is derived from an EMBL/GenBank/DDBJ whole genome shotgun (WGS) entry which is preliminary data.</text>
</comment>
<feature type="binding site" evidence="6">
    <location>
        <position position="286"/>
    </location>
    <ligand>
        <name>FAD</name>
        <dbReference type="ChEBI" id="CHEBI:57692"/>
    </ligand>
</feature>
<accession>A0A841Q108</accession>
<feature type="binding site" evidence="6">
    <location>
        <position position="18"/>
    </location>
    <ligand>
        <name>FAD</name>
        <dbReference type="ChEBI" id="CHEBI:57692"/>
    </ligand>
</feature>
<feature type="binding site" evidence="6">
    <location>
        <position position="90"/>
    </location>
    <ligand>
        <name>FAD</name>
        <dbReference type="ChEBI" id="CHEBI:57692"/>
    </ligand>
</feature>
<keyword evidence="5 6" id="KW-0560">Oxidoreductase</keyword>
<keyword evidence="4 6" id="KW-0521">NADP</keyword>
<dbReference type="GO" id="GO:0050660">
    <property type="term" value="F:flavin adenine dinucleotide binding"/>
    <property type="evidence" value="ECO:0007669"/>
    <property type="project" value="UniProtKB-UniRule"/>
</dbReference>
<evidence type="ECO:0000256" key="1">
    <source>
        <dbReference type="ARBA" id="ARBA00011738"/>
    </source>
</evidence>
<dbReference type="InterPro" id="IPR050097">
    <property type="entry name" value="Ferredoxin-NADP_redctase_2"/>
</dbReference>
<dbReference type="SUPFAM" id="SSF51905">
    <property type="entry name" value="FAD/NAD(P)-binding domain"/>
    <property type="match status" value="1"/>
</dbReference>
<feature type="binding site" evidence="6">
    <location>
        <position position="37"/>
    </location>
    <ligand>
        <name>FAD</name>
        <dbReference type="ChEBI" id="CHEBI:57692"/>
    </ligand>
</feature>
<dbReference type="InterPro" id="IPR022890">
    <property type="entry name" value="Fd--NADP_Rdtase_type_2"/>
</dbReference>
<keyword evidence="3 6" id="KW-0274">FAD</keyword>
<evidence type="ECO:0000313" key="8">
    <source>
        <dbReference type="EMBL" id="MBB6451643.1"/>
    </source>
</evidence>
<evidence type="ECO:0000256" key="3">
    <source>
        <dbReference type="ARBA" id="ARBA00022827"/>
    </source>
</evidence>
<dbReference type="EC" id="1.18.1.2" evidence="6"/>
<dbReference type="EMBL" id="JACHGH010000001">
    <property type="protein sequence ID" value="MBB6451643.1"/>
    <property type="molecule type" value="Genomic_DNA"/>
</dbReference>
<organism evidence="8 9">
    <name type="scientific">Salirhabdus euzebyi</name>
    <dbReference type="NCBI Taxonomy" id="394506"/>
    <lineage>
        <taxon>Bacteria</taxon>
        <taxon>Bacillati</taxon>
        <taxon>Bacillota</taxon>
        <taxon>Bacilli</taxon>
        <taxon>Bacillales</taxon>
        <taxon>Bacillaceae</taxon>
        <taxon>Salirhabdus</taxon>
    </lineage>
</organism>
<dbReference type="PANTHER" id="PTHR48105">
    <property type="entry name" value="THIOREDOXIN REDUCTASE 1-RELATED-RELATED"/>
    <property type="match status" value="1"/>
</dbReference>
<feature type="binding site" evidence="6">
    <location>
        <position position="125"/>
    </location>
    <ligand>
        <name>FAD</name>
        <dbReference type="ChEBI" id="CHEBI:57692"/>
    </ligand>
</feature>
<dbReference type="Gene3D" id="3.50.50.60">
    <property type="entry name" value="FAD/NAD(P)-binding domain"/>
    <property type="match status" value="2"/>
</dbReference>
<dbReference type="GO" id="GO:0050661">
    <property type="term" value="F:NADP binding"/>
    <property type="evidence" value="ECO:0007669"/>
    <property type="project" value="UniProtKB-UniRule"/>
</dbReference>
<dbReference type="AlphaFoldDB" id="A0A841Q108"/>
<gene>
    <name evidence="8" type="ORF">HNQ94_000064</name>
</gene>
<protein>
    <recommendedName>
        <fullName evidence="6">Ferredoxin--NADP reductase</fullName>
        <shortName evidence="6">FNR</shortName>
        <shortName evidence="6">Fd-NADP(+) reductase</shortName>
        <ecNumber evidence="6">1.18.1.2</ecNumber>
    </recommendedName>
</protein>
<evidence type="ECO:0000256" key="4">
    <source>
        <dbReference type="ARBA" id="ARBA00022857"/>
    </source>
</evidence>
<evidence type="ECO:0000256" key="2">
    <source>
        <dbReference type="ARBA" id="ARBA00022630"/>
    </source>
</evidence>
<sequence>MEENIELYDVIIIGGGTTGLFTAFYCGMRELTTKLIESGSELGGKVTQFLPEKLIYDIGGIPQITGDDLVKQMKDQAAKHEPTIVYNQWVETITKNDDGTFTLASTDGTRHQAKTVILATGNGKFDPAKPALDDRETFEGKSLHYTISNPQQFAGKQVMISSNNRVGLDWALTLESIAAKVYLVNNKASFQHAADEELQRLEESSVIVKLNSDVQALHGENGWLGQVSIKSENGDEQIKADHLLTYNGLKMVPAPFENWGLKTDSGRVAVDQQMNTNVEGIFAAGDATAYPGKTMLIASCYTEGLTAVNSAKKYINPKAPAQVYSTVIYRK</sequence>
<evidence type="ECO:0000313" key="9">
    <source>
        <dbReference type="Proteomes" id="UP000581688"/>
    </source>
</evidence>
<feature type="domain" description="FAD/NAD(P)-binding" evidence="7">
    <location>
        <begin position="8"/>
        <end position="299"/>
    </location>
</feature>
<evidence type="ECO:0000259" key="7">
    <source>
        <dbReference type="Pfam" id="PF07992"/>
    </source>
</evidence>
<dbReference type="RefSeq" id="WP_174496269.1">
    <property type="nucleotide sequence ID" value="NZ_CADDWK010000007.1"/>
</dbReference>
<comment type="catalytic activity">
    <reaction evidence="6">
        <text>2 reduced [2Fe-2S]-[ferredoxin] + NADP(+) + H(+) = 2 oxidized [2Fe-2S]-[ferredoxin] + NADPH</text>
        <dbReference type="Rhea" id="RHEA:20125"/>
        <dbReference type="Rhea" id="RHEA-COMP:10000"/>
        <dbReference type="Rhea" id="RHEA-COMP:10001"/>
        <dbReference type="ChEBI" id="CHEBI:15378"/>
        <dbReference type="ChEBI" id="CHEBI:33737"/>
        <dbReference type="ChEBI" id="CHEBI:33738"/>
        <dbReference type="ChEBI" id="CHEBI:57783"/>
        <dbReference type="ChEBI" id="CHEBI:58349"/>
        <dbReference type="EC" id="1.18.1.2"/>
    </reaction>
</comment>
<dbReference type="Proteomes" id="UP000581688">
    <property type="component" value="Unassembled WGS sequence"/>
</dbReference>
<dbReference type="InterPro" id="IPR023753">
    <property type="entry name" value="FAD/NAD-binding_dom"/>
</dbReference>
<name>A0A841Q108_9BACI</name>
<reference evidence="8 9" key="1">
    <citation type="submission" date="2020-08" db="EMBL/GenBank/DDBJ databases">
        <title>Genomic Encyclopedia of Type Strains, Phase IV (KMG-IV): sequencing the most valuable type-strain genomes for metagenomic binning, comparative biology and taxonomic classification.</title>
        <authorList>
            <person name="Goeker M."/>
        </authorList>
    </citation>
    <scope>NUCLEOTIDE SEQUENCE [LARGE SCALE GENOMIC DNA]</scope>
    <source>
        <strain evidence="8 9">DSM 19612</strain>
    </source>
</reference>
<dbReference type="HAMAP" id="MF_01685">
    <property type="entry name" value="FENR2"/>
    <property type="match status" value="1"/>
</dbReference>
<evidence type="ECO:0000256" key="6">
    <source>
        <dbReference type="HAMAP-Rule" id="MF_01685"/>
    </source>
</evidence>
<proteinExistence type="inferred from homology"/>
<dbReference type="PRINTS" id="PR00469">
    <property type="entry name" value="PNDRDTASEII"/>
</dbReference>
<dbReference type="Pfam" id="PF07992">
    <property type="entry name" value="Pyr_redox_2"/>
    <property type="match status" value="1"/>
</dbReference>
<keyword evidence="2 6" id="KW-0285">Flavoprotein</keyword>
<dbReference type="PRINTS" id="PR00368">
    <property type="entry name" value="FADPNR"/>
</dbReference>
<comment type="caution">
    <text evidence="6">Lacks conserved residue(s) required for the propagation of feature annotation.</text>
</comment>
<feature type="binding site" evidence="6">
    <location>
        <position position="45"/>
    </location>
    <ligand>
        <name>FAD</name>
        <dbReference type="ChEBI" id="CHEBI:57692"/>
    </ligand>
</feature>
<comment type="similarity">
    <text evidence="6">Belongs to the ferredoxin--NADP reductase type 2 family.</text>
</comment>
<comment type="cofactor">
    <cofactor evidence="6">
        <name>FAD</name>
        <dbReference type="ChEBI" id="CHEBI:57692"/>
    </cofactor>
    <text evidence="6">Binds 1 FAD per subunit.</text>
</comment>